<dbReference type="PANTHER" id="PTHR46532:SF13">
    <property type="entry name" value="CYTOPLASMIC DYNEIN 1 HEAVY CHAIN 1"/>
    <property type="match status" value="1"/>
</dbReference>
<dbReference type="InterPro" id="IPR054354">
    <property type="entry name" value="DYNC2H1-like_lid"/>
</dbReference>
<dbReference type="PANTHER" id="PTHR46532">
    <property type="entry name" value="MALE FERTILITY FACTOR KL5"/>
    <property type="match status" value="1"/>
</dbReference>
<dbReference type="InterPro" id="IPR027417">
    <property type="entry name" value="P-loop_NTPase"/>
</dbReference>
<comment type="similarity">
    <text evidence="1">Belongs to the dynein heavy chain family.</text>
</comment>
<dbReference type="AlphaFoldDB" id="A0A183E623"/>
<protein>
    <submittedName>
        <fullName evidence="4">AAA_8 domain-containing protein</fullName>
    </submittedName>
</protein>
<accession>A0A183E623</accession>
<name>A0A183E623_9BILA</name>
<dbReference type="InterPro" id="IPR024317">
    <property type="entry name" value="Dynein_heavy_chain_D4_dom"/>
</dbReference>
<evidence type="ECO:0000259" key="2">
    <source>
        <dbReference type="Pfam" id="PF12780"/>
    </source>
</evidence>
<organism evidence="4">
    <name type="scientific">Gongylonema pulchrum</name>
    <dbReference type="NCBI Taxonomy" id="637853"/>
    <lineage>
        <taxon>Eukaryota</taxon>
        <taxon>Metazoa</taxon>
        <taxon>Ecdysozoa</taxon>
        <taxon>Nematoda</taxon>
        <taxon>Chromadorea</taxon>
        <taxon>Rhabditida</taxon>
        <taxon>Spirurina</taxon>
        <taxon>Spiruromorpha</taxon>
        <taxon>Spiruroidea</taxon>
        <taxon>Gongylonematidae</taxon>
        <taxon>Gongylonema</taxon>
    </lineage>
</organism>
<dbReference type="Pfam" id="PF22597">
    <property type="entry name" value="DYN_lid"/>
    <property type="match status" value="1"/>
</dbReference>
<dbReference type="Gene3D" id="1.10.472.130">
    <property type="match status" value="2"/>
</dbReference>
<proteinExistence type="inferred from homology"/>
<sequence>LTGEWVQWTSKVPQIEVETHRVAAADLVIPTVDTVRHEMLLNTWLSEHKPLLPIIDYEASLTGEWVQWTSKVPQIEVETHRVAAADLVIPTVDTVRHEMLLNTWLSEHKPLDMDVVSVNFSSSTTPELLMRTFDHYCEYRRTPNGVVLSPVQISRWLVIFCDEINLPAPDKYGTQRVISFLRQLVEMNGFYRTSDQTWVSLERIQFVGACNPPTDPGRHPLSLRFLRHVPVVYVDYPGQTSLVQIYGAFNRAMLRVSSNLRSFAEPLTNAMVDFYLQSQEHFTQDEQPHYIYSPRELTRWVRAISEAITPLEKVDGDALVRLWAHEALRLFQDRLDRLVRDDEREWTDQLLDRTAEKYFGASCNLKTALERPMLYSCWLTKNYLPVTKDQLKEYVKARLKSFYEEELDVQLVLFDQMLDHVLRIDRIYRQPQGHLLLIGTSGSGKTTLSRFVAWINGLSVFQGLVYV</sequence>
<evidence type="ECO:0000259" key="3">
    <source>
        <dbReference type="Pfam" id="PF22597"/>
    </source>
</evidence>
<dbReference type="GO" id="GO:0045505">
    <property type="term" value="F:dynein intermediate chain binding"/>
    <property type="evidence" value="ECO:0007669"/>
    <property type="project" value="InterPro"/>
</dbReference>
<evidence type="ECO:0000256" key="1">
    <source>
        <dbReference type="ARBA" id="ARBA00008887"/>
    </source>
</evidence>
<dbReference type="Gene3D" id="1.20.920.30">
    <property type="match status" value="1"/>
</dbReference>
<evidence type="ECO:0000313" key="4">
    <source>
        <dbReference type="WBParaSite" id="GPUH_0001643601-mRNA-1"/>
    </source>
</evidence>
<reference evidence="4" key="1">
    <citation type="submission" date="2016-06" db="UniProtKB">
        <authorList>
            <consortium name="WormBaseParasite"/>
        </authorList>
    </citation>
    <scope>IDENTIFICATION</scope>
</reference>
<dbReference type="Gene3D" id="3.40.50.300">
    <property type="entry name" value="P-loop containing nucleotide triphosphate hydrolases"/>
    <property type="match status" value="1"/>
</dbReference>
<dbReference type="WBParaSite" id="GPUH_0001643601-mRNA-1">
    <property type="protein sequence ID" value="GPUH_0001643601-mRNA-1"/>
    <property type="gene ID" value="GPUH_0001643601"/>
</dbReference>
<dbReference type="CDD" id="cd00009">
    <property type="entry name" value="AAA"/>
    <property type="match status" value="1"/>
</dbReference>
<dbReference type="GO" id="GO:0007018">
    <property type="term" value="P:microtubule-based movement"/>
    <property type="evidence" value="ECO:0007669"/>
    <property type="project" value="InterPro"/>
</dbReference>
<dbReference type="GO" id="GO:0051959">
    <property type="term" value="F:dynein light intermediate chain binding"/>
    <property type="evidence" value="ECO:0007669"/>
    <property type="project" value="InterPro"/>
</dbReference>
<dbReference type="InterPro" id="IPR026983">
    <property type="entry name" value="DHC"/>
</dbReference>
<dbReference type="Pfam" id="PF12775">
    <property type="entry name" value="AAA_7"/>
    <property type="match status" value="1"/>
</dbReference>
<feature type="domain" description="Dynein 2 heavy chain 1 cytoplasmic ATPase lid" evidence="3">
    <location>
        <begin position="249"/>
        <end position="335"/>
    </location>
</feature>
<feature type="domain" description="Dynein heavy chain AAA module D4" evidence="2">
    <location>
        <begin position="410"/>
        <end position="462"/>
    </location>
</feature>
<dbReference type="SUPFAM" id="SSF52540">
    <property type="entry name" value="P-loop containing nucleoside triphosphate hydrolases"/>
    <property type="match status" value="2"/>
</dbReference>
<dbReference type="Pfam" id="PF12780">
    <property type="entry name" value="AAA_8"/>
    <property type="match status" value="1"/>
</dbReference>
<dbReference type="GO" id="GO:0005858">
    <property type="term" value="C:axonemal dynein complex"/>
    <property type="evidence" value="ECO:0007669"/>
    <property type="project" value="TreeGrafter"/>
</dbReference>